<gene>
    <name evidence="1" type="ORF">VGRTQORK_CDS0098</name>
</gene>
<sequence>MKLNDFTQINTVEEASISLEESLLNVVSLGGQHGIPDANDAVELIKYLIDSAVSEAKRQIQKELAEKEIYIDIY</sequence>
<evidence type="ECO:0000313" key="1">
    <source>
        <dbReference type="EMBL" id="XCI77711.1"/>
    </source>
</evidence>
<reference evidence="1" key="1">
    <citation type="submission" date="2024-03" db="EMBL/GenBank/DDBJ databases">
        <authorList>
            <person name="Chantapakul B."/>
            <person name="Wang S."/>
        </authorList>
    </citation>
    <scope>NUCLEOTIDE SEQUENCE</scope>
</reference>
<accession>A0AAU8HZ79</accession>
<proteinExistence type="predicted"/>
<protein>
    <submittedName>
        <fullName evidence="1">Uncharacterized protein</fullName>
    </submittedName>
</protein>
<name>A0AAU8HZ79_9CAUD</name>
<organism evidence="1">
    <name type="scientific">Rhizobium phage IG49</name>
    <dbReference type="NCBI Taxonomy" id="3129228"/>
    <lineage>
        <taxon>Viruses</taxon>
        <taxon>Duplodnaviria</taxon>
        <taxon>Heunggongvirae</taxon>
        <taxon>Uroviricota</taxon>
        <taxon>Caudoviricetes</taxon>
    </lineage>
</organism>
<dbReference type="EMBL" id="PP429227">
    <property type="protein sequence ID" value="XCI77711.1"/>
    <property type="molecule type" value="Genomic_DNA"/>
</dbReference>